<dbReference type="Proteomes" id="UP000515204">
    <property type="component" value="Unplaced"/>
</dbReference>
<dbReference type="AlphaFoldDB" id="A0A6P3XB43"/>
<feature type="chain" id="PRO_5027818161" evidence="2">
    <location>
        <begin position="27"/>
        <end position="765"/>
    </location>
</feature>
<organism evidence="3 4">
    <name type="scientific">Dinoponera quadriceps</name>
    <name type="common">South American ant</name>
    <dbReference type="NCBI Taxonomy" id="609295"/>
    <lineage>
        <taxon>Eukaryota</taxon>
        <taxon>Metazoa</taxon>
        <taxon>Ecdysozoa</taxon>
        <taxon>Arthropoda</taxon>
        <taxon>Hexapoda</taxon>
        <taxon>Insecta</taxon>
        <taxon>Pterygota</taxon>
        <taxon>Neoptera</taxon>
        <taxon>Endopterygota</taxon>
        <taxon>Hymenoptera</taxon>
        <taxon>Apocrita</taxon>
        <taxon>Aculeata</taxon>
        <taxon>Formicoidea</taxon>
        <taxon>Formicidae</taxon>
        <taxon>Ponerinae</taxon>
        <taxon>Ponerini</taxon>
        <taxon>Dinoponera</taxon>
    </lineage>
</organism>
<dbReference type="OrthoDB" id="7683176at2759"/>
<feature type="compositionally biased region" description="Basic residues" evidence="1">
    <location>
        <begin position="354"/>
        <end position="370"/>
    </location>
</feature>
<name>A0A6P3XB43_DINQU</name>
<accession>A0A6P3XB43</accession>
<evidence type="ECO:0000256" key="1">
    <source>
        <dbReference type="SAM" id="MobiDB-lite"/>
    </source>
</evidence>
<evidence type="ECO:0000256" key="2">
    <source>
        <dbReference type="SAM" id="SignalP"/>
    </source>
</evidence>
<feature type="region of interest" description="Disordered" evidence="1">
    <location>
        <begin position="688"/>
        <end position="765"/>
    </location>
</feature>
<protein>
    <submittedName>
        <fullName evidence="4">Uncharacterized protein LOC106744962</fullName>
    </submittedName>
</protein>
<dbReference type="GeneID" id="106744962"/>
<gene>
    <name evidence="4" type="primary">LOC106744962</name>
</gene>
<keyword evidence="2" id="KW-0732">Signal</keyword>
<feature type="compositionally biased region" description="Polar residues" evidence="1">
    <location>
        <begin position="741"/>
        <end position="765"/>
    </location>
</feature>
<proteinExistence type="predicted"/>
<feature type="signal peptide" evidence="2">
    <location>
        <begin position="1"/>
        <end position="26"/>
    </location>
</feature>
<evidence type="ECO:0000313" key="3">
    <source>
        <dbReference type="Proteomes" id="UP000515204"/>
    </source>
</evidence>
<evidence type="ECO:0000313" key="4">
    <source>
        <dbReference type="RefSeq" id="XP_014475631.1"/>
    </source>
</evidence>
<dbReference type="KEGG" id="dqu:106744962"/>
<feature type="compositionally biased region" description="Low complexity" evidence="1">
    <location>
        <begin position="688"/>
        <end position="708"/>
    </location>
</feature>
<dbReference type="RefSeq" id="XP_014475631.1">
    <property type="nucleotide sequence ID" value="XM_014620145.1"/>
</dbReference>
<feature type="region of interest" description="Disordered" evidence="1">
    <location>
        <begin position="346"/>
        <end position="370"/>
    </location>
</feature>
<sequence>MLLVLSRILSRSNCILILVVSNLACSAPLKSRKRATNESERGFSAFPKILEIQLPLKIASKEDLVAWSKYVKTLVASKINSTSTRLKDISSSGAQYDKRVSVANGSGFKSWEMTKKASSNERRQGINYPARRLKEPPVSPVQSSNDMVIAYPLPVGKMKFTAAQLQEPFSLPTSDDVYNGPAADQQLYFEQYTNFDVNGPFQSAAFGAPETFAQPPAVTYLPLPSRPTDVVPYQNTLDGNVSNFEEPARLSTKNSLNVHVKALNNKLAEMSPRNRSRPAGSLLTFPFQAVITITRQLPEDTSTSKTKNRLVIRPVDEFQSYLEKNHTLTNESGRVNVIFDDFTTGTNEREQKKKNEKKKKGTKQQNSKKRQPFVLDNLLRTLGILRKLPKNTTEITTPVLSILRGTNQQKIQVAFEDTVRNQERNNETFAQQTDDDEEEGGSIQAILDLLPLAAPILEELSDPESDIDLGELLQGAIPLIEGLSDPNEEGGIDIPGVLVPLSQRLSEGADGQGSDSGAILGPLIQLIAPLIGPILGPLIGPLSRTSSGPGGKEGSGALITSLSGPLSEPGAYGQSILSNLIAGITATLSKELASSAGDSDIKSIVSAVVSGVLAGTSAGSMTASKGGHRGTYGNRDTYYAQTTYGQPTYGYDSYTTSKPEPNFLDMITSVLKEVLGAFLKLSATSATSSANLSGTSSSSSTGLSASSSESKEQQPTYGTPTRPSYAPPPQPTRPAYAPPGSTGSSYTTFTRRQTRPNPNKQIKIF</sequence>
<reference evidence="4" key="1">
    <citation type="submission" date="2025-08" db="UniProtKB">
        <authorList>
            <consortium name="RefSeq"/>
        </authorList>
    </citation>
    <scope>IDENTIFICATION</scope>
</reference>
<keyword evidence="3" id="KW-1185">Reference proteome</keyword>